<keyword evidence="1" id="KW-0808">Transferase</keyword>
<evidence type="ECO:0000259" key="3">
    <source>
        <dbReference type="Pfam" id="PF13581"/>
    </source>
</evidence>
<keyword evidence="6" id="KW-1185">Reference proteome</keyword>
<dbReference type="EMBL" id="CP009313">
    <property type="protein sequence ID" value="AJE43096.1"/>
    <property type="molecule type" value="Genomic_DNA"/>
</dbReference>
<proteinExistence type="predicted"/>
<accession>A0A0B5DR75</accession>
<dbReference type="AlphaFoldDB" id="A0A0B5DR75"/>
<feature type="compositionally biased region" description="Pro residues" evidence="2">
    <location>
        <begin position="177"/>
        <end position="195"/>
    </location>
</feature>
<keyword evidence="1" id="KW-0723">Serine/threonine-protein kinase</keyword>
<dbReference type="InterPro" id="IPR003594">
    <property type="entry name" value="HATPase_dom"/>
</dbReference>
<keyword evidence="5" id="KW-0067">ATP-binding</keyword>
<protein>
    <submittedName>
        <fullName evidence="5">ATP-binding protein</fullName>
    </submittedName>
</protein>
<dbReference type="EMBL" id="CP023747">
    <property type="protein sequence ID" value="QEV41597.1"/>
    <property type="molecule type" value="Genomic_DNA"/>
</dbReference>
<dbReference type="PANTHER" id="PTHR35526:SF3">
    <property type="entry name" value="ANTI-SIGMA-F FACTOR RSBW"/>
    <property type="match status" value="1"/>
</dbReference>
<evidence type="ECO:0000313" key="6">
    <source>
        <dbReference type="Proteomes" id="UP000031526"/>
    </source>
</evidence>
<evidence type="ECO:0000313" key="7">
    <source>
        <dbReference type="Proteomes" id="UP000325763"/>
    </source>
</evidence>
<dbReference type="InterPro" id="IPR036890">
    <property type="entry name" value="HATPase_C_sf"/>
</dbReference>
<evidence type="ECO:0000313" key="5">
    <source>
        <dbReference type="EMBL" id="QEV41597.1"/>
    </source>
</evidence>
<dbReference type="GO" id="GO:0004674">
    <property type="term" value="F:protein serine/threonine kinase activity"/>
    <property type="evidence" value="ECO:0007669"/>
    <property type="project" value="UniProtKB-KW"/>
</dbReference>
<reference evidence="6" key="1">
    <citation type="submission" date="2014-09" db="EMBL/GenBank/DDBJ databases">
        <title>Sequence of the Streptomyces nodosus genome.</title>
        <authorList>
            <person name="Sweeney P."/>
            <person name="Stephens N."/>
            <person name="Murphy C."/>
            <person name="Caffrey P."/>
        </authorList>
    </citation>
    <scope>NUCLEOTIDE SEQUENCE [LARGE SCALE GENOMIC DNA]</scope>
    <source>
        <strain evidence="6">ATCC 14899</strain>
    </source>
</reference>
<reference evidence="5 7" key="3">
    <citation type="submission" date="2017-09" db="EMBL/GenBank/DDBJ databases">
        <title>Streptomyces genome completion.</title>
        <authorList>
            <person name="Lee N."/>
            <person name="Cho B.-K."/>
        </authorList>
    </citation>
    <scope>NUCLEOTIDE SEQUENCE [LARGE SCALE GENOMIC DNA]</scope>
    <source>
        <strain evidence="5 7">ATCC 14899</strain>
    </source>
</reference>
<gene>
    <name evidence="5" type="ORF">CP978_26285</name>
    <name evidence="4" type="ORF">SNOD_25975</name>
</gene>
<dbReference type="SUPFAM" id="SSF55874">
    <property type="entry name" value="ATPase domain of HSP90 chaperone/DNA topoisomerase II/histidine kinase"/>
    <property type="match status" value="1"/>
</dbReference>
<dbReference type="STRING" id="40318.SNOD_25975"/>
<organism evidence="4 6">
    <name type="scientific">Streptomyces nodosus</name>
    <dbReference type="NCBI Taxonomy" id="40318"/>
    <lineage>
        <taxon>Bacteria</taxon>
        <taxon>Bacillati</taxon>
        <taxon>Actinomycetota</taxon>
        <taxon>Actinomycetes</taxon>
        <taxon>Kitasatosporales</taxon>
        <taxon>Streptomycetaceae</taxon>
        <taxon>Streptomyces</taxon>
    </lineage>
</organism>
<dbReference type="InterPro" id="IPR050267">
    <property type="entry name" value="Anti-sigma-factor_SerPK"/>
</dbReference>
<dbReference type="GO" id="GO:0005524">
    <property type="term" value="F:ATP binding"/>
    <property type="evidence" value="ECO:0007669"/>
    <property type="project" value="UniProtKB-KW"/>
</dbReference>
<feature type="compositionally biased region" description="Low complexity" evidence="2">
    <location>
        <begin position="144"/>
        <end position="176"/>
    </location>
</feature>
<name>A0A0B5DR75_9ACTN</name>
<evidence type="ECO:0000313" key="4">
    <source>
        <dbReference type="EMBL" id="AJE43096.1"/>
    </source>
</evidence>
<keyword evidence="5" id="KW-0547">Nucleotide-binding</keyword>
<feature type="region of interest" description="Disordered" evidence="2">
    <location>
        <begin position="1"/>
        <end position="24"/>
    </location>
</feature>
<dbReference type="PANTHER" id="PTHR35526">
    <property type="entry name" value="ANTI-SIGMA-F FACTOR RSBW-RELATED"/>
    <property type="match status" value="1"/>
</dbReference>
<dbReference type="HOGENOM" id="CLU_090336_10_0_11"/>
<keyword evidence="1" id="KW-0418">Kinase</keyword>
<dbReference type="Pfam" id="PF13581">
    <property type="entry name" value="HATPase_c_2"/>
    <property type="match status" value="1"/>
</dbReference>
<feature type="region of interest" description="Disordered" evidence="2">
    <location>
        <begin position="144"/>
        <end position="195"/>
    </location>
</feature>
<dbReference type="CDD" id="cd16936">
    <property type="entry name" value="HATPase_RsbW-like"/>
    <property type="match status" value="1"/>
</dbReference>
<dbReference type="Gene3D" id="3.30.565.10">
    <property type="entry name" value="Histidine kinase-like ATPase, C-terminal domain"/>
    <property type="match status" value="1"/>
</dbReference>
<dbReference type="Proteomes" id="UP000031526">
    <property type="component" value="Chromosome"/>
</dbReference>
<sequence>MAPPSLPQSLGRLPRGSQPQRSQAFDLPAVTAAVGLARRNVRRLLDRWGIGEEAVDNAVLVTSELVTNAVMHTVSDRVVCRVSADGRRLRIEVQDENLGGTLPARRRPAPDDQSGRGLVLVDVLCSDWGVRDAPQGAGRVVWAELSPEPAEAELSPQPEETAATGPPAAPATTPHLRPAPQPAEGPPPHGPNARH</sequence>
<evidence type="ECO:0000256" key="1">
    <source>
        <dbReference type="ARBA" id="ARBA00022527"/>
    </source>
</evidence>
<dbReference type="OrthoDB" id="3852691at2"/>
<feature type="domain" description="Histidine kinase/HSP90-like ATPase" evidence="3">
    <location>
        <begin position="28"/>
        <end position="142"/>
    </location>
</feature>
<dbReference type="Proteomes" id="UP000325763">
    <property type="component" value="Chromosome"/>
</dbReference>
<evidence type="ECO:0000256" key="2">
    <source>
        <dbReference type="SAM" id="MobiDB-lite"/>
    </source>
</evidence>
<dbReference type="KEGG" id="snq:CP978_26285"/>
<reference evidence="4 6" key="2">
    <citation type="journal article" date="2016" name="Appl. Microbiol. Biotechnol.">
        <title>Exploiting the genome sequence of Streptomyces nodosus for enhanced antibiotic production.</title>
        <authorList>
            <person name="Sweeney P."/>
            <person name="Murphy C.D."/>
            <person name="Caffrey P."/>
        </authorList>
    </citation>
    <scope>NUCLEOTIDE SEQUENCE [LARGE SCALE GENOMIC DNA]</scope>
    <source>
        <strain evidence="4 6">ATCC 14899</strain>
    </source>
</reference>